<organism evidence="1 2">
    <name type="scientific">Caerostris darwini</name>
    <dbReference type="NCBI Taxonomy" id="1538125"/>
    <lineage>
        <taxon>Eukaryota</taxon>
        <taxon>Metazoa</taxon>
        <taxon>Ecdysozoa</taxon>
        <taxon>Arthropoda</taxon>
        <taxon>Chelicerata</taxon>
        <taxon>Arachnida</taxon>
        <taxon>Araneae</taxon>
        <taxon>Araneomorphae</taxon>
        <taxon>Entelegynae</taxon>
        <taxon>Araneoidea</taxon>
        <taxon>Araneidae</taxon>
        <taxon>Caerostris</taxon>
    </lineage>
</organism>
<protein>
    <submittedName>
        <fullName evidence="1">Uncharacterized protein</fullName>
    </submittedName>
</protein>
<reference evidence="1 2" key="1">
    <citation type="submission" date="2021-06" db="EMBL/GenBank/DDBJ databases">
        <title>Caerostris darwini draft genome.</title>
        <authorList>
            <person name="Kono N."/>
            <person name="Arakawa K."/>
        </authorList>
    </citation>
    <scope>NUCLEOTIDE SEQUENCE [LARGE SCALE GENOMIC DNA]</scope>
</reference>
<sequence length="97" mass="10890">MLHPVNRKQCPFCAKLSVNPSLANLLTGASNHSESAFRMYKHPPALITTCIVPSTPCHANSRKHRKLKIRNRWNLGRENITTTLQRTGKPLQSQGMS</sequence>
<name>A0AAV4MY21_9ARAC</name>
<dbReference type="AlphaFoldDB" id="A0AAV4MY21"/>
<proteinExistence type="predicted"/>
<gene>
    <name evidence="1" type="ORF">CDAR_217781</name>
</gene>
<evidence type="ECO:0000313" key="1">
    <source>
        <dbReference type="EMBL" id="GIX76836.1"/>
    </source>
</evidence>
<comment type="caution">
    <text evidence="1">The sequence shown here is derived from an EMBL/GenBank/DDBJ whole genome shotgun (WGS) entry which is preliminary data.</text>
</comment>
<evidence type="ECO:0000313" key="2">
    <source>
        <dbReference type="Proteomes" id="UP001054837"/>
    </source>
</evidence>
<dbReference type="Proteomes" id="UP001054837">
    <property type="component" value="Unassembled WGS sequence"/>
</dbReference>
<dbReference type="EMBL" id="BPLQ01000974">
    <property type="protein sequence ID" value="GIX76836.1"/>
    <property type="molecule type" value="Genomic_DNA"/>
</dbReference>
<accession>A0AAV4MY21</accession>
<keyword evidence="2" id="KW-1185">Reference proteome</keyword>